<dbReference type="Proteomes" id="UP000317573">
    <property type="component" value="Unassembled WGS sequence"/>
</dbReference>
<dbReference type="PANTHER" id="PTHR11835">
    <property type="entry name" value="DECARBOXYLATING DEHYDROGENASES-ISOCITRATE, ISOPROPYLMALATE, TARTRATE"/>
    <property type="match status" value="1"/>
</dbReference>
<dbReference type="PANTHER" id="PTHR11835:SF34">
    <property type="entry name" value="ISOCITRATE DEHYDROGENASE [NAD] SUBUNIT ALPHA, MITOCHONDRIAL"/>
    <property type="match status" value="1"/>
</dbReference>
<feature type="domain" description="Isopropylmalate dehydrogenase-like" evidence="3">
    <location>
        <begin position="12"/>
        <end position="355"/>
    </location>
</feature>
<dbReference type="GO" id="GO:0004449">
    <property type="term" value="F:isocitrate dehydrogenase (NAD+) activity"/>
    <property type="evidence" value="ECO:0007669"/>
    <property type="project" value="TreeGrafter"/>
</dbReference>
<protein>
    <submittedName>
        <fullName evidence="4">3-isopropylmalate dehydrogenase</fullName>
    </submittedName>
</protein>
<name>A0A562ENR8_RHORH</name>
<dbReference type="AlphaFoldDB" id="A0A562ENR8"/>
<organism evidence="4 5">
    <name type="scientific">Rhodococcus rhodochrous J45</name>
    <dbReference type="NCBI Taxonomy" id="935266"/>
    <lineage>
        <taxon>Bacteria</taxon>
        <taxon>Bacillati</taxon>
        <taxon>Actinomycetota</taxon>
        <taxon>Actinomycetes</taxon>
        <taxon>Mycobacteriales</taxon>
        <taxon>Nocardiaceae</taxon>
        <taxon>Rhodococcus</taxon>
    </lineage>
</organism>
<evidence type="ECO:0000256" key="2">
    <source>
        <dbReference type="ARBA" id="ARBA00023002"/>
    </source>
</evidence>
<dbReference type="InterPro" id="IPR024084">
    <property type="entry name" value="IsoPropMal-DH-like_dom"/>
</dbReference>
<dbReference type="GO" id="GO:0006102">
    <property type="term" value="P:isocitrate metabolic process"/>
    <property type="evidence" value="ECO:0007669"/>
    <property type="project" value="TreeGrafter"/>
</dbReference>
<evidence type="ECO:0000259" key="3">
    <source>
        <dbReference type="SMART" id="SM01329"/>
    </source>
</evidence>
<dbReference type="SMART" id="SM01329">
    <property type="entry name" value="Iso_dh"/>
    <property type="match status" value="1"/>
</dbReference>
<comment type="caution">
    <text evidence="4">The sequence shown here is derived from an EMBL/GenBank/DDBJ whole genome shotgun (WGS) entry which is preliminary data.</text>
</comment>
<dbReference type="Gene3D" id="3.40.718.10">
    <property type="entry name" value="Isopropylmalate Dehydrogenase"/>
    <property type="match status" value="1"/>
</dbReference>
<dbReference type="SUPFAM" id="SSF53659">
    <property type="entry name" value="Isocitrate/Isopropylmalate dehydrogenase-like"/>
    <property type="match status" value="1"/>
</dbReference>
<accession>A0A562ENR8</accession>
<dbReference type="GO" id="GO:0006099">
    <property type="term" value="P:tricarboxylic acid cycle"/>
    <property type="evidence" value="ECO:0007669"/>
    <property type="project" value="TreeGrafter"/>
</dbReference>
<keyword evidence="2" id="KW-0560">Oxidoreductase</keyword>
<evidence type="ECO:0000313" key="4">
    <source>
        <dbReference type="EMBL" id="TWH23512.1"/>
    </source>
</evidence>
<evidence type="ECO:0000256" key="1">
    <source>
        <dbReference type="ARBA" id="ARBA00007769"/>
    </source>
</evidence>
<dbReference type="EMBL" id="VLJT01000009">
    <property type="protein sequence ID" value="TWH23512.1"/>
    <property type="molecule type" value="Genomic_DNA"/>
</dbReference>
<dbReference type="RefSeq" id="WP_145691080.1">
    <property type="nucleotide sequence ID" value="NZ_VLJT01000009.1"/>
</dbReference>
<dbReference type="Pfam" id="PF00180">
    <property type="entry name" value="Iso_dh"/>
    <property type="match status" value="1"/>
</dbReference>
<reference evidence="4 5" key="1">
    <citation type="submission" date="2019-07" db="EMBL/GenBank/DDBJ databases">
        <title>Genome sequencing of lignin-degrading bacterial isolates.</title>
        <authorList>
            <person name="Gladden J."/>
        </authorList>
    </citation>
    <scope>NUCLEOTIDE SEQUENCE [LARGE SCALE GENOMIC DNA]</scope>
    <source>
        <strain evidence="4 5">J45</strain>
    </source>
</reference>
<gene>
    <name evidence="4" type="ORF">L618_001200000590</name>
</gene>
<comment type="similarity">
    <text evidence="1">Belongs to the isocitrate and isopropylmalate dehydrogenases family.</text>
</comment>
<proteinExistence type="inferred from homology"/>
<sequence>MTDDTATLQSHRIGLLEGDGIGPEIVPATRRIVDTAVAAAGVAVEWVPLPVGASAIETHGSPLPQVTLDTLTELDAWILGPHDSASYPPEFRGQLTPGGRIRKHFDLYANIRPACALPGAASVSPKMDLVVVRENTEGFYADRNMAVGSGEFMPTPDIALAVGVITRAACERIAHTAFDLASRRRKRVTIVHKANVLARTTGLFRDVCQEVGRLYPSVTVDDQHVDAMAALLVRRGAEFDVIVTENMFGDILSDLAAELSGSLGTAASINASRTKAMAQAAHGAAPDIAGQGRANPIALILSAAMLLDRVGARADIEFSAAARAIEDAVRATVAAGVATADLGGTASTDEFTAAVIARLEA</sequence>
<evidence type="ECO:0000313" key="5">
    <source>
        <dbReference type="Proteomes" id="UP000317573"/>
    </source>
</evidence>